<protein>
    <submittedName>
        <fullName evidence="2">Aminoglycoside phosphotransferase family protein</fullName>
    </submittedName>
</protein>
<dbReference type="EMBL" id="JADLRE010000017">
    <property type="protein sequence ID" value="MBF6227797.1"/>
    <property type="molecule type" value="Genomic_DNA"/>
</dbReference>
<proteinExistence type="predicted"/>
<comment type="caution">
    <text evidence="2">The sequence shown here is derived from an EMBL/GenBank/DDBJ whole genome shotgun (WGS) entry which is preliminary data.</text>
</comment>
<dbReference type="RefSeq" id="WP_195034752.1">
    <property type="nucleotide sequence ID" value="NZ_JADLRE010000017.1"/>
</dbReference>
<name>A0ABS0CBP9_9NOCA</name>
<dbReference type="Proteomes" id="UP000807309">
    <property type="component" value="Unassembled WGS sequence"/>
</dbReference>
<reference evidence="2 3" key="1">
    <citation type="submission" date="2020-10" db="EMBL/GenBank/DDBJ databases">
        <title>Identification of Nocardia species via Next-generation sequencing and recognition of intraspecies genetic diversity.</title>
        <authorList>
            <person name="Li P."/>
            <person name="Li P."/>
            <person name="Lu B."/>
        </authorList>
    </citation>
    <scope>NUCLEOTIDE SEQUENCE [LARGE SCALE GENOMIC DNA]</scope>
    <source>
        <strain evidence="2 3">N-11</strain>
    </source>
</reference>
<keyword evidence="3" id="KW-1185">Reference proteome</keyword>
<evidence type="ECO:0000313" key="2">
    <source>
        <dbReference type="EMBL" id="MBF6227797.1"/>
    </source>
</evidence>
<evidence type="ECO:0000313" key="3">
    <source>
        <dbReference type="Proteomes" id="UP000807309"/>
    </source>
</evidence>
<dbReference type="SUPFAM" id="SSF56112">
    <property type="entry name" value="Protein kinase-like (PK-like)"/>
    <property type="match status" value="1"/>
</dbReference>
<evidence type="ECO:0000259" key="1">
    <source>
        <dbReference type="Pfam" id="PF01636"/>
    </source>
</evidence>
<feature type="domain" description="Aminoglycoside phosphotransferase" evidence="1">
    <location>
        <begin position="36"/>
        <end position="239"/>
    </location>
</feature>
<dbReference type="InterPro" id="IPR002575">
    <property type="entry name" value="Aminoglycoside_PTrfase"/>
</dbReference>
<sequence>MTAGIAGNGMRSILRAACVSAGIDANGAEAAGTQGVYRLRDGIVVRIGERGQKLVTGREVAVARWLETCGVSAVRVVPDIRQPVVVDGCPVTFWQDLPPHQPGTPAEVARALGQLHRLPLPGFELRRMTPLARVEEEIAAARTVSEDDRRWLHKHLEELRGRWKTLPSGLPWSVVKGADWDQSVVVGDDGDVILVGMGRAVIGPPEWDLVHAAIECWTAAEITAAQYAEFCAGYGRDVMRWDGFYLLRDIQEFRMALQSMRAAAVDSAYQTQALRRLAYIRGDEGMRPWPGWATSTDDRTRR</sequence>
<organism evidence="2 3">
    <name type="scientific">Nocardia abscessus</name>
    <dbReference type="NCBI Taxonomy" id="120957"/>
    <lineage>
        <taxon>Bacteria</taxon>
        <taxon>Bacillati</taxon>
        <taxon>Actinomycetota</taxon>
        <taxon>Actinomycetes</taxon>
        <taxon>Mycobacteriales</taxon>
        <taxon>Nocardiaceae</taxon>
        <taxon>Nocardia</taxon>
    </lineage>
</organism>
<gene>
    <name evidence="2" type="ORF">IU470_22140</name>
</gene>
<accession>A0ABS0CBP9</accession>
<dbReference type="Pfam" id="PF01636">
    <property type="entry name" value="APH"/>
    <property type="match status" value="1"/>
</dbReference>
<dbReference type="InterPro" id="IPR011009">
    <property type="entry name" value="Kinase-like_dom_sf"/>
</dbReference>